<keyword evidence="1" id="KW-0472">Membrane</keyword>
<evidence type="ECO:0000313" key="2">
    <source>
        <dbReference type="EMBL" id="AMQ19267.1"/>
    </source>
</evidence>
<feature type="transmembrane region" description="Helical" evidence="1">
    <location>
        <begin position="221"/>
        <end position="238"/>
    </location>
</feature>
<evidence type="ECO:0000256" key="1">
    <source>
        <dbReference type="SAM" id="Phobius"/>
    </source>
</evidence>
<dbReference type="InterPro" id="IPR051790">
    <property type="entry name" value="Cytochrome_c-biogenesis_DsbD"/>
</dbReference>
<feature type="transmembrane region" description="Helical" evidence="1">
    <location>
        <begin position="43"/>
        <end position="62"/>
    </location>
</feature>
<reference evidence="3" key="1">
    <citation type="submission" date="2016-03" db="EMBL/GenBank/DDBJ databases">
        <authorList>
            <person name="Oger P.M."/>
        </authorList>
    </citation>
    <scope>NUCLEOTIDE SEQUENCE [LARGE SCALE GENOMIC DNA]</scope>
    <source>
        <strain evidence="3">OG-1</strain>
    </source>
</reference>
<dbReference type="EMBL" id="CP014750">
    <property type="protein sequence ID" value="AMQ19267.1"/>
    <property type="molecule type" value="Genomic_DNA"/>
</dbReference>
<feature type="transmembrane region" description="Helical" evidence="1">
    <location>
        <begin position="100"/>
        <end position="120"/>
    </location>
</feature>
<feature type="transmembrane region" description="Helical" evidence="1">
    <location>
        <begin position="7"/>
        <end position="31"/>
    </location>
</feature>
<dbReference type="AlphaFoldDB" id="A0A142CWW5"/>
<accession>A0A142CWW5</accession>
<dbReference type="OrthoDB" id="31576at2157"/>
<dbReference type="PANTHER" id="PTHR31272:SF9">
    <property type="entry name" value="BLL1027 PROTEIN"/>
    <property type="match status" value="1"/>
</dbReference>
<feature type="transmembrane region" description="Helical" evidence="1">
    <location>
        <begin position="178"/>
        <end position="200"/>
    </location>
</feature>
<evidence type="ECO:0000313" key="3">
    <source>
        <dbReference type="Proteomes" id="UP000073604"/>
    </source>
</evidence>
<organism evidence="2 3">
    <name type="scientific">Thermococcus peptonophilus</name>
    <dbReference type="NCBI Taxonomy" id="53952"/>
    <lineage>
        <taxon>Archaea</taxon>
        <taxon>Methanobacteriati</taxon>
        <taxon>Methanobacteriota</taxon>
        <taxon>Thermococci</taxon>
        <taxon>Thermococcales</taxon>
        <taxon>Thermococcaceae</taxon>
        <taxon>Thermococcus</taxon>
    </lineage>
</organism>
<keyword evidence="1" id="KW-0812">Transmembrane</keyword>
<protein>
    <submittedName>
        <fullName evidence="2">Electron transporter</fullName>
    </submittedName>
</protein>
<dbReference type="Proteomes" id="UP000073604">
    <property type="component" value="Chromosome"/>
</dbReference>
<proteinExistence type="predicted"/>
<dbReference type="GeneID" id="27140659"/>
<sequence>MRGEIKLLLVILGLSFGISALALYLLGIPGFIPQFYALSMSDSINPCTFVIYTMLLIALSVRNVEKKQLYIVGSAFILAVYISYYLLGVGLLYLGQYIPLWFAGFLAIAFGVYTIVTGIMEKSRIADKKGIRRKMFSTEATFLSSFFLGVVVSTTLLPCSAGSYLVYATIISHGSRALAFLLLALYNIIFVLPLVLILLTMGSISESKRFSQALVRHSRELSVVAGILLIGIGVWVLMGGSV</sequence>
<name>A0A142CWW5_9EURY</name>
<dbReference type="KEGG" id="tpep:A0127_08880"/>
<keyword evidence="1" id="KW-1133">Transmembrane helix</keyword>
<dbReference type="STRING" id="53952.A0127_08880"/>
<feature type="transmembrane region" description="Helical" evidence="1">
    <location>
        <begin position="141"/>
        <end position="166"/>
    </location>
</feature>
<dbReference type="PANTHER" id="PTHR31272">
    <property type="entry name" value="CYTOCHROME C-TYPE BIOGENESIS PROTEIN HI_1454-RELATED"/>
    <property type="match status" value="1"/>
</dbReference>
<feature type="transmembrane region" description="Helical" evidence="1">
    <location>
        <begin position="69"/>
        <end position="94"/>
    </location>
</feature>
<dbReference type="RefSeq" id="WP_062390461.1">
    <property type="nucleotide sequence ID" value="NZ_CP014750.1"/>
</dbReference>
<gene>
    <name evidence="2" type="ORF">A0127_08880</name>
</gene>
<keyword evidence="3" id="KW-1185">Reference proteome</keyword>